<name>A0ABV8MKG6_9NEIS</name>
<proteinExistence type="predicted"/>
<reference evidence="2" key="1">
    <citation type="journal article" date="2019" name="Int. J. Syst. Evol. Microbiol.">
        <title>The Global Catalogue of Microorganisms (GCM) 10K type strain sequencing project: providing services to taxonomists for standard genome sequencing and annotation.</title>
        <authorList>
            <consortium name="The Broad Institute Genomics Platform"/>
            <consortium name="The Broad Institute Genome Sequencing Center for Infectious Disease"/>
            <person name="Wu L."/>
            <person name="Ma J."/>
        </authorList>
    </citation>
    <scope>NUCLEOTIDE SEQUENCE [LARGE SCALE GENOMIC DNA]</scope>
    <source>
        <strain evidence="2">LMG 29894</strain>
    </source>
</reference>
<protein>
    <submittedName>
        <fullName evidence="1">Uncharacterized protein</fullName>
    </submittedName>
</protein>
<dbReference type="EMBL" id="JBHSBU010000001">
    <property type="protein sequence ID" value="MFC4158638.1"/>
    <property type="molecule type" value="Genomic_DNA"/>
</dbReference>
<dbReference type="Proteomes" id="UP001595791">
    <property type="component" value="Unassembled WGS sequence"/>
</dbReference>
<comment type="caution">
    <text evidence="1">The sequence shown here is derived from an EMBL/GenBank/DDBJ whole genome shotgun (WGS) entry which is preliminary data.</text>
</comment>
<keyword evidence="2" id="KW-1185">Reference proteome</keyword>
<organism evidence="1 2">
    <name type="scientific">Chitinimonas lacunae</name>
    <dbReference type="NCBI Taxonomy" id="1963018"/>
    <lineage>
        <taxon>Bacteria</taxon>
        <taxon>Pseudomonadati</taxon>
        <taxon>Pseudomonadota</taxon>
        <taxon>Betaproteobacteria</taxon>
        <taxon>Neisseriales</taxon>
        <taxon>Chitinibacteraceae</taxon>
        <taxon>Chitinimonas</taxon>
    </lineage>
</organism>
<accession>A0ABV8MKG6</accession>
<gene>
    <name evidence="1" type="ORF">ACFOW7_04595</name>
</gene>
<dbReference type="RefSeq" id="WP_378161530.1">
    <property type="nucleotide sequence ID" value="NZ_JBHSBU010000001.1"/>
</dbReference>
<evidence type="ECO:0000313" key="2">
    <source>
        <dbReference type="Proteomes" id="UP001595791"/>
    </source>
</evidence>
<sequence>MDTPIDIPLPDGLRELLSQPACLSLPRTGRSTIHLPGGGTMQGMVDVTRGIPDDCSLNFSLVMPLMSLLSSTECLIKLLKLVKPLIDIVTGLTKVPPAPPVEAVGEFAKAAAELAPCLLLPTPAAMIPFVRDILLLIIKLLKCITGQLKSILAVMGGLSLQISSARQNGNTELLAALECAQGNAQASAQHMMSAIDPVLVLLSLAEPFLGMAGVSPIKTPALAPGESLEAMTEVVTTLDDLVKTLQLIADGLGG</sequence>
<evidence type="ECO:0000313" key="1">
    <source>
        <dbReference type="EMBL" id="MFC4158638.1"/>
    </source>
</evidence>